<reference evidence="9 10" key="1">
    <citation type="submission" date="2019-01" db="EMBL/GenBank/DDBJ databases">
        <authorList>
            <person name="Chen W.-M."/>
        </authorList>
    </citation>
    <scope>NUCLEOTIDE SEQUENCE [LARGE SCALE GENOMIC DNA]</scope>
    <source>
        <strain evidence="9 10">YBJ-36</strain>
    </source>
</reference>
<evidence type="ECO:0000256" key="1">
    <source>
        <dbReference type="ARBA" id="ARBA00004651"/>
    </source>
</evidence>
<dbReference type="Proteomes" id="UP000282759">
    <property type="component" value="Unassembled WGS sequence"/>
</dbReference>
<comment type="similarity">
    <text evidence="2 7">Belongs to the DedA family.</text>
</comment>
<organism evidence="9 10">
    <name type="scientific">Mucilaginibacter limnophilus</name>
    <dbReference type="NCBI Taxonomy" id="1932778"/>
    <lineage>
        <taxon>Bacteria</taxon>
        <taxon>Pseudomonadati</taxon>
        <taxon>Bacteroidota</taxon>
        <taxon>Sphingobacteriia</taxon>
        <taxon>Sphingobacteriales</taxon>
        <taxon>Sphingobacteriaceae</taxon>
        <taxon>Mucilaginibacter</taxon>
    </lineage>
</organism>
<name>A0A3S2V9C0_9SPHI</name>
<dbReference type="InterPro" id="IPR032816">
    <property type="entry name" value="VTT_dom"/>
</dbReference>
<keyword evidence="10" id="KW-1185">Reference proteome</keyword>
<dbReference type="OrthoDB" id="9813426at2"/>
<keyword evidence="4 7" id="KW-0812">Transmembrane</keyword>
<keyword evidence="6 7" id="KW-0472">Membrane</keyword>
<comment type="subcellular location">
    <subcellularLocation>
        <location evidence="1 7">Cell membrane</location>
        <topology evidence="1 7">Multi-pass membrane protein</topology>
    </subcellularLocation>
</comment>
<protein>
    <submittedName>
        <fullName evidence="9">DedA family protein</fullName>
    </submittedName>
</protein>
<feature type="transmembrane region" description="Helical" evidence="7">
    <location>
        <begin position="116"/>
        <end position="138"/>
    </location>
</feature>
<evidence type="ECO:0000256" key="6">
    <source>
        <dbReference type="ARBA" id="ARBA00023136"/>
    </source>
</evidence>
<evidence type="ECO:0000256" key="3">
    <source>
        <dbReference type="ARBA" id="ARBA00022475"/>
    </source>
</evidence>
<dbReference type="RefSeq" id="WP_127704215.1">
    <property type="nucleotide sequence ID" value="NZ_SACK01000002.1"/>
</dbReference>
<evidence type="ECO:0000256" key="5">
    <source>
        <dbReference type="ARBA" id="ARBA00022989"/>
    </source>
</evidence>
<dbReference type="PANTHER" id="PTHR30353">
    <property type="entry name" value="INNER MEMBRANE PROTEIN DEDA-RELATED"/>
    <property type="match status" value="1"/>
</dbReference>
<feature type="transmembrane region" description="Helical" evidence="7">
    <location>
        <begin position="183"/>
        <end position="201"/>
    </location>
</feature>
<evidence type="ECO:0000256" key="4">
    <source>
        <dbReference type="ARBA" id="ARBA00022692"/>
    </source>
</evidence>
<keyword evidence="3 7" id="KW-1003">Cell membrane</keyword>
<keyword evidence="5 7" id="KW-1133">Transmembrane helix</keyword>
<dbReference type="AlphaFoldDB" id="A0A3S2V9C0"/>
<feature type="domain" description="VTT" evidence="8">
    <location>
        <begin position="41"/>
        <end position="168"/>
    </location>
</feature>
<gene>
    <name evidence="9" type="ORF">EOD41_07795</name>
</gene>
<feature type="transmembrane region" description="Helical" evidence="7">
    <location>
        <begin position="20"/>
        <end position="42"/>
    </location>
</feature>
<dbReference type="PANTHER" id="PTHR30353:SF0">
    <property type="entry name" value="TRANSMEMBRANE PROTEIN"/>
    <property type="match status" value="1"/>
</dbReference>
<proteinExistence type="inferred from homology"/>
<comment type="caution">
    <text evidence="9">The sequence shown here is derived from an EMBL/GenBank/DDBJ whole genome shotgun (WGS) entry which is preliminary data.</text>
</comment>
<dbReference type="Pfam" id="PF09335">
    <property type="entry name" value="VTT_dom"/>
    <property type="match status" value="1"/>
</dbReference>
<feature type="transmembrane region" description="Helical" evidence="7">
    <location>
        <begin position="63"/>
        <end position="84"/>
    </location>
</feature>
<evidence type="ECO:0000313" key="9">
    <source>
        <dbReference type="EMBL" id="RVU01851.1"/>
    </source>
</evidence>
<evidence type="ECO:0000313" key="10">
    <source>
        <dbReference type="Proteomes" id="UP000282759"/>
    </source>
</evidence>
<dbReference type="GO" id="GO:0005886">
    <property type="term" value="C:plasma membrane"/>
    <property type="evidence" value="ECO:0007669"/>
    <property type="project" value="UniProtKB-SubCell"/>
</dbReference>
<evidence type="ECO:0000256" key="7">
    <source>
        <dbReference type="RuleBase" id="RU367016"/>
    </source>
</evidence>
<sequence>MEHFWDHLQSLTDAQTIIGLGFYVLLVVVFAETGLFFGFFLPGDYLLFMAGLFCAADKLPVDIVTLVFSIMCAGILGNFAGYWFGYRTGPVLFKRDDSFFFKRRYVVLAEEFYAKYGGMALVLGRFFPIIRTFAPIFAGVVRVDFKKFTLYNIIGSAAWVNSLTLAGYFLGRRYPQIKDYLEYVVLAFLLVTTIPLIFAFLKKKLIDGKTVNEDKTDINK</sequence>
<evidence type="ECO:0000256" key="2">
    <source>
        <dbReference type="ARBA" id="ARBA00010792"/>
    </source>
</evidence>
<dbReference type="InterPro" id="IPR032818">
    <property type="entry name" value="DedA-like"/>
</dbReference>
<feature type="transmembrane region" description="Helical" evidence="7">
    <location>
        <begin position="150"/>
        <end position="171"/>
    </location>
</feature>
<dbReference type="EMBL" id="SACK01000002">
    <property type="protein sequence ID" value="RVU01851.1"/>
    <property type="molecule type" value="Genomic_DNA"/>
</dbReference>
<evidence type="ECO:0000259" key="8">
    <source>
        <dbReference type="Pfam" id="PF09335"/>
    </source>
</evidence>
<accession>A0A3S2V9C0</accession>